<dbReference type="PANTHER" id="PTHR12064">
    <property type="entry name" value="METAL TRANSPORTER CNNM"/>
    <property type="match status" value="1"/>
</dbReference>
<feature type="signal peptide" evidence="3">
    <location>
        <begin position="1"/>
        <end position="21"/>
    </location>
</feature>
<dbReference type="EMBL" id="JXXN02008874">
    <property type="protein sequence ID" value="THD18730.1"/>
    <property type="molecule type" value="Genomic_DNA"/>
</dbReference>
<evidence type="ECO:0000259" key="4">
    <source>
        <dbReference type="PROSITE" id="PS51846"/>
    </source>
</evidence>
<dbReference type="InterPro" id="IPR046342">
    <property type="entry name" value="CBS_dom_sf"/>
</dbReference>
<dbReference type="PROSITE" id="PS51846">
    <property type="entry name" value="CNNM"/>
    <property type="match status" value="1"/>
</dbReference>
<proteinExistence type="predicted"/>
<dbReference type="GO" id="GO:0010960">
    <property type="term" value="P:magnesium ion homeostasis"/>
    <property type="evidence" value="ECO:0007669"/>
    <property type="project" value="InterPro"/>
</dbReference>
<gene>
    <name evidence="5" type="ORF">D915_010579</name>
</gene>
<dbReference type="AlphaFoldDB" id="A0A4E0RVL6"/>
<keyword evidence="1 2" id="KW-1133">Transmembrane helix</keyword>
<dbReference type="Gene3D" id="3.10.580.10">
    <property type="entry name" value="CBS-domain"/>
    <property type="match status" value="2"/>
</dbReference>
<feature type="transmembrane region" description="Helical" evidence="2">
    <location>
        <begin position="208"/>
        <end position="225"/>
    </location>
</feature>
<feature type="transmembrane region" description="Helical" evidence="2">
    <location>
        <begin position="261"/>
        <end position="284"/>
    </location>
</feature>
<dbReference type="GO" id="GO:0016020">
    <property type="term" value="C:membrane"/>
    <property type="evidence" value="ECO:0007669"/>
    <property type="project" value="UniProtKB-UniRule"/>
</dbReference>
<evidence type="ECO:0000256" key="3">
    <source>
        <dbReference type="SAM" id="SignalP"/>
    </source>
</evidence>
<feature type="transmembrane region" description="Helical" evidence="2">
    <location>
        <begin position="148"/>
        <end position="172"/>
    </location>
</feature>
<feature type="transmembrane region" description="Helical" evidence="2">
    <location>
        <begin position="231"/>
        <end position="249"/>
    </location>
</feature>
<dbReference type="Pfam" id="PF25562">
    <property type="entry name" value="CNBH_CNNM2_C"/>
    <property type="match status" value="1"/>
</dbReference>
<reference evidence="5" key="1">
    <citation type="submission" date="2019-03" db="EMBL/GenBank/DDBJ databases">
        <title>Improved annotation for the trematode Fasciola hepatica.</title>
        <authorList>
            <person name="Choi Y.-J."/>
            <person name="Martin J."/>
            <person name="Mitreva M."/>
        </authorList>
    </citation>
    <scope>NUCLEOTIDE SEQUENCE [LARGE SCALE GENOMIC DNA]</scope>
</reference>
<protein>
    <submittedName>
        <fullName evidence="5">Metal transporter CNNM2</fullName>
    </submittedName>
</protein>
<name>A0A4E0RVL6_FASHE</name>
<dbReference type="InterPro" id="IPR045095">
    <property type="entry name" value="ACDP"/>
</dbReference>
<dbReference type="Pfam" id="PF01595">
    <property type="entry name" value="CNNM"/>
    <property type="match status" value="1"/>
</dbReference>
<organism evidence="5 6">
    <name type="scientific">Fasciola hepatica</name>
    <name type="common">Liver fluke</name>
    <dbReference type="NCBI Taxonomy" id="6192"/>
    <lineage>
        <taxon>Eukaryota</taxon>
        <taxon>Metazoa</taxon>
        <taxon>Spiralia</taxon>
        <taxon>Lophotrochozoa</taxon>
        <taxon>Platyhelminthes</taxon>
        <taxon>Trematoda</taxon>
        <taxon>Digenea</taxon>
        <taxon>Plagiorchiida</taxon>
        <taxon>Echinostomata</taxon>
        <taxon>Echinostomatoidea</taxon>
        <taxon>Fasciolidae</taxon>
        <taxon>Fasciola</taxon>
    </lineage>
</organism>
<evidence type="ECO:0000256" key="2">
    <source>
        <dbReference type="SAM" id="Phobius"/>
    </source>
</evidence>
<evidence type="ECO:0000313" key="6">
    <source>
        <dbReference type="Proteomes" id="UP000230066"/>
    </source>
</evidence>
<keyword evidence="1 2" id="KW-0472">Membrane</keyword>
<comment type="caution">
    <text evidence="5">The sequence shown here is derived from an EMBL/GenBank/DDBJ whole genome shotgun (WGS) entry which is preliminary data.</text>
</comment>
<keyword evidence="3" id="KW-0732">Signal</keyword>
<feature type="chain" id="PRO_5020021170" evidence="3">
    <location>
        <begin position="22"/>
        <end position="603"/>
    </location>
</feature>
<keyword evidence="6" id="KW-1185">Reference proteome</keyword>
<evidence type="ECO:0000313" key="5">
    <source>
        <dbReference type="EMBL" id="THD18730.1"/>
    </source>
</evidence>
<dbReference type="Proteomes" id="UP000230066">
    <property type="component" value="Unassembled WGS sequence"/>
</dbReference>
<sequence length="603" mass="66881">MLFRVGVILVLVLCFVESGNANRLSVLVTSSAMQTEDGFILVKPMCQVNFLGFGKNLQNVTAVSFSSQNADDETDCEDDRVTGYAVVHAGSSRRISFVAEFSKVISSGTKLYICLKEDEKDEISKWKHAKTEFPKGLLLRYSYVDFPFYVSILLMILTVFLSACFSGLHIGLLKLDKVMLHVVKTAGSAKEKLYATVILPVRENGNRLLCTLLLSNVAVNVVFSIMADKLIGTGIAAVITATFTLLIFAEIMPQSLCTNYGLLIGAKTVFLTQMLLIITAPVSYPLGYLLDKIFGEEIGQVYNREKLKALILAQKSYGCVGEEEVNIITGALSMSTKAAKDIMTPIEQVYMLPYTSVLDFQTTNDIITHGFTRIPIYSGRSSHIAIVTKLTTVENKEIGKKVSVGVVTLEDVIEEILQEEIIDETDVLVNNEGTDQRRDMGIHTGLYATINRKTTSRLNPQLKLASLRHLTTNIKSFQPQYVHLYVLQSFLNGAIMKEYDYEPEHTENNTLYRTGKTSSTATLILQGHILVELSQENLQFEAGAFMFFGETIFTSKLKGSPVSLWHQISNHAKWLLLILSDQKKPNGSLSLPGNVETLWGVLS</sequence>
<dbReference type="InterPro" id="IPR002550">
    <property type="entry name" value="CNNM"/>
</dbReference>
<keyword evidence="1 2" id="KW-0812">Transmembrane</keyword>
<evidence type="ECO:0000256" key="1">
    <source>
        <dbReference type="PROSITE-ProRule" id="PRU01193"/>
    </source>
</evidence>
<accession>A0A4E0RVL6</accession>
<dbReference type="PANTHER" id="PTHR12064:SF94">
    <property type="entry name" value="UNEXTENDED PROTEIN"/>
    <property type="match status" value="1"/>
</dbReference>
<feature type="domain" description="CNNM transmembrane" evidence="4">
    <location>
        <begin position="144"/>
        <end position="324"/>
    </location>
</feature>